<dbReference type="InterPro" id="IPR023299">
    <property type="entry name" value="ATPase_P-typ_cyto_dom_N"/>
</dbReference>
<evidence type="ECO:0000256" key="7">
    <source>
        <dbReference type="ARBA" id="ARBA00022741"/>
    </source>
</evidence>
<dbReference type="SFLD" id="SFLDG00002">
    <property type="entry name" value="C1.7:_P-type_atpase_like"/>
    <property type="match status" value="1"/>
</dbReference>
<evidence type="ECO:0000313" key="16">
    <source>
        <dbReference type="EMBL" id="RJX68464.1"/>
    </source>
</evidence>
<dbReference type="InterPro" id="IPR044492">
    <property type="entry name" value="P_typ_ATPase_HD_dom"/>
</dbReference>
<keyword evidence="11 14" id="KW-0472">Membrane</keyword>
<organism evidence="16 17">
    <name type="scientific">Vibrio sinensis</name>
    <dbReference type="NCBI Taxonomy" id="2302434"/>
    <lineage>
        <taxon>Bacteria</taxon>
        <taxon>Pseudomonadati</taxon>
        <taxon>Pseudomonadota</taxon>
        <taxon>Gammaproteobacteria</taxon>
        <taxon>Vibrionales</taxon>
        <taxon>Vibrionaceae</taxon>
        <taxon>Vibrio</taxon>
    </lineage>
</organism>
<evidence type="ECO:0000256" key="9">
    <source>
        <dbReference type="ARBA" id="ARBA00022967"/>
    </source>
</evidence>
<dbReference type="GO" id="GO:0005524">
    <property type="term" value="F:ATP binding"/>
    <property type="evidence" value="ECO:0007669"/>
    <property type="project" value="UniProtKB-UniRule"/>
</dbReference>
<dbReference type="AlphaFoldDB" id="A0A3A6QEN3"/>
<dbReference type="NCBIfam" id="TIGR01494">
    <property type="entry name" value="ATPase_P-type"/>
    <property type="match status" value="1"/>
</dbReference>
<dbReference type="Pfam" id="PF00122">
    <property type="entry name" value="E1-E2_ATPase"/>
    <property type="match status" value="1"/>
</dbReference>
<evidence type="ECO:0000256" key="2">
    <source>
        <dbReference type="ARBA" id="ARBA00006024"/>
    </source>
</evidence>
<evidence type="ECO:0000256" key="10">
    <source>
        <dbReference type="ARBA" id="ARBA00022989"/>
    </source>
</evidence>
<dbReference type="SUPFAM" id="SSF81653">
    <property type="entry name" value="Calcium ATPase, transduction domain A"/>
    <property type="match status" value="1"/>
</dbReference>
<dbReference type="CDD" id="cd00371">
    <property type="entry name" value="HMA"/>
    <property type="match status" value="1"/>
</dbReference>
<dbReference type="InterPro" id="IPR051014">
    <property type="entry name" value="Cation_Transport_ATPase_IB"/>
</dbReference>
<dbReference type="SFLD" id="SFLDS00003">
    <property type="entry name" value="Haloacid_Dehalogenase"/>
    <property type="match status" value="1"/>
</dbReference>
<dbReference type="SUPFAM" id="SSF55008">
    <property type="entry name" value="HMA, heavy metal-associated domain"/>
    <property type="match status" value="1"/>
</dbReference>
<dbReference type="PROSITE" id="PS01047">
    <property type="entry name" value="HMA_1"/>
    <property type="match status" value="1"/>
</dbReference>
<dbReference type="PRINTS" id="PR00941">
    <property type="entry name" value="CDATPASE"/>
</dbReference>
<evidence type="ECO:0000256" key="6">
    <source>
        <dbReference type="ARBA" id="ARBA00022723"/>
    </source>
</evidence>
<dbReference type="PRINTS" id="PR00119">
    <property type="entry name" value="CATATPASE"/>
</dbReference>
<dbReference type="GO" id="GO:0016887">
    <property type="term" value="F:ATP hydrolysis activity"/>
    <property type="evidence" value="ECO:0007669"/>
    <property type="project" value="InterPro"/>
</dbReference>
<dbReference type="InterPro" id="IPR008250">
    <property type="entry name" value="ATPase_P-typ_transduc_dom_A_sf"/>
</dbReference>
<name>A0A3A6QEN3_9VIBR</name>
<evidence type="ECO:0000256" key="1">
    <source>
        <dbReference type="ARBA" id="ARBA00004651"/>
    </source>
</evidence>
<evidence type="ECO:0000259" key="15">
    <source>
        <dbReference type="PROSITE" id="PS50846"/>
    </source>
</evidence>
<reference evidence="16 17" key="1">
    <citation type="submission" date="2018-08" db="EMBL/GenBank/DDBJ databases">
        <title>Vibrio isolated from the Eastern China Marginal Seas.</title>
        <authorList>
            <person name="Li Y."/>
        </authorList>
    </citation>
    <scope>NUCLEOTIDE SEQUENCE [LARGE SCALE GENOMIC DNA]</scope>
    <source>
        <strain evidence="16 17">BEI233</strain>
    </source>
</reference>
<dbReference type="SFLD" id="SFLDF00027">
    <property type="entry name" value="p-type_atpase"/>
    <property type="match status" value="1"/>
</dbReference>
<keyword evidence="8 14" id="KW-0067">ATP-binding</keyword>
<dbReference type="InterPro" id="IPR006121">
    <property type="entry name" value="HMA_dom"/>
</dbReference>
<accession>A0A3A6QEN3</accession>
<evidence type="ECO:0000256" key="11">
    <source>
        <dbReference type="ARBA" id="ARBA00023136"/>
    </source>
</evidence>
<dbReference type="SUPFAM" id="SSF81665">
    <property type="entry name" value="Calcium ATPase, transmembrane domain M"/>
    <property type="match status" value="1"/>
</dbReference>
<dbReference type="PROSITE" id="PS00154">
    <property type="entry name" value="ATPASE_E1_E2"/>
    <property type="match status" value="1"/>
</dbReference>
<feature type="transmembrane region" description="Helical" evidence="14">
    <location>
        <begin position="718"/>
        <end position="736"/>
    </location>
</feature>
<dbReference type="EMBL" id="QVMU01000020">
    <property type="protein sequence ID" value="RJX68464.1"/>
    <property type="molecule type" value="Genomic_DNA"/>
</dbReference>
<sequence length="767" mass="81009">MCSKHKDCCSTKVTAPQNAQDSCAMPKITSIKMAGVTTSEAGCCASDGCGSHSDPVDEESDSPALSNSTFTQSWKIDGMDCPSCAKKIETAVRKVAGVLDAKVLFATEKLVIQSNDAAVAPLVEQTILDTGFTYSDPASKGKKNAPLGWKAIFRQNAQIIAIASAMAIAALLKPIVPQVSEWLFVLTCLAGLYPIGKKAIVLAKSGTPFAIETLMSVAALGALYLGETVEAAMVLLLFLIGERLEAFAASRARSGVQALMELVPESAIKIVNGERVEVAASELNPGDVIEVAPGARLPADGRLNSGTASFDESALTGESIPVERFDGDAVMAGAVVVDKVVRFTITSKQGENAIDRILHLIEEAESRKAPLERFLDRFSRWYTPLMMLVALLVILVPPMLFAQPWETWVYRGLALLLIACPCALVISTPAAITSGLAAAARRGALIKGGAALEQLGKVEMVAFDKTGTLTMGKPEVTDIIAISSLTQDELLTKTAAIEVGSSHPLAVSLVRKAKELQLVLPEAMDKQAMIGSGVSGIIDGVEYRVVAPSKLDIELPLDWQNQVQELENEGKTVVVALAEQKQVIGIIAWRDTLREGAAEAVQQLEKLGIKSLMLTGDNPRSAAAMSTMIGIDYKASLLPQDKVHYVESLSSKANVAMVGDGINDAPAMKAASIGIAMGGGTDVALETADAALTHNRLAELAVMIELSRATLSNIRQNIALALGLKGIFLVTSLMGITGLWVAVLADSGATAIVTLNALRLLKFKPKE</sequence>
<evidence type="ECO:0000256" key="13">
    <source>
        <dbReference type="ARBA" id="ARBA00047308"/>
    </source>
</evidence>
<dbReference type="InterPro" id="IPR027256">
    <property type="entry name" value="P-typ_ATPase_IB"/>
</dbReference>
<dbReference type="InterPro" id="IPR017969">
    <property type="entry name" value="Heavy-metal-associated_CS"/>
</dbReference>
<dbReference type="GO" id="GO:0015086">
    <property type="term" value="F:cadmium ion transmembrane transporter activity"/>
    <property type="evidence" value="ECO:0007669"/>
    <property type="project" value="TreeGrafter"/>
</dbReference>
<dbReference type="GO" id="GO:0016463">
    <property type="term" value="F:P-type zinc transporter activity"/>
    <property type="evidence" value="ECO:0007669"/>
    <property type="project" value="UniProtKB-EC"/>
</dbReference>
<dbReference type="PROSITE" id="PS50846">
    <property type="entry name" value="HMA_2"/>
    <property type="match status" value="1"/>
</dbReference>
<dbReference type="Pfam" id="PF00702">
    <property type="entry name" value="Hydrolase"/>
    <property type="match status" value="1"/>
</dbReference>
<dbReference type="PANTHER" id="PTHR48085">
    <property type="entry name" value="CADMIUM/ZINC-TRANSPORTING ATPASE HMA2-RELATED"/>
    <property type="match status" value="1"/>
</dbReference>
<dbReference type="InterPro" id="IPR023298">
    <property type="entry name" value="ATPase_P-typ_TM_dom_sf"/>
</dbReference>
<keyword evidence="16" id="KW-0378">Hydrolase</keyword>
<dbReference type="InterPro" id="IPR059000">
    <property type="entry name" value="ATPase_P-type_domA"/>
</dbReference>
<evidence type="ECO:0000256" key="8">
    <source>
        <dbReference type="ARBA" id="ARBA00022840"/>
    </source>
</evidence>
<dbReference type="PROSITE" id="PS01229">
    <property type="entry name" value="COF_2"/>
    <property type="match status" value="1"/>
</dbReference>
<dbReference type="Gene3D" id="3.30.70.100">
    <property type="match status" value="1"/>
</dbReference>
<dbReference type="Gene3D" id="3.40.50.1000">
    <property type="entry name" value="HAD superfamily/HAD-like"/>
    <property type="match status" value="1"/>
</dbReference>
<dbReference type="GO" id="GO:0046872">
    <property type="term" value="F:metal ion binding"/>
    <property type="evidence" value="ECO:0007669"/>
    <property type="project" value="UniProtKB-KW"/>
</dbReference>
<evidence type="ECO:0000256" key="12">
    <source>
        <dbReference type="ARBA" id="ARBA00039097"/>
    </source>
</evidence>
<comment type="caution">
    <text evidence="16">The sequence shown here is derived from an EMBL/GenBank/DDBJ whole genome shotgun (WGS) entry which is preliminary data.</text>
</comment>
<dbReference type="InterPro" id="IPR036163">
    <property type="entry name" value="HMA_dom_sf"/>
</dbReference>
<keyword evidence="6 14" id="KW-0479">Metal-binding</keyword>
<evidence type="ECO:0000256" key="4">
    <source>
        <dbReference type="ARBA" id="ARBA00022553"/>
    </source>
</evidence>
<feature type="transmembrane region" description="Helical" evidence="14">
    <location>
        <begin position="381"/>
        <end position="402"/>
    </location>
</feature>
<keyword evidence="4" id="KW-0597">Phosphoprotein</keyword>
<feature type="transmembrane region" description="Helical" evidence="14">
    <location>
        <begin position="408"/>
        <end position="432"/>
    </location>
</feature>
<keyword evidence="7 14" id="KW-0547">Nucleotide-binding</keyword>
<comment type="catalytic activity">
    <reaction evidence="13">
        <text>Zn(2+)(in) + ATP + H2O = Zn(2+)(out) + ADP + phosphate + H(+)</text>
        <dbReference type="Rhea" id="RHEA:20621"/>
        <dbReference type="ChEBI" id="CHEBI:15377"/>
        <dbReference type="ChEBI" id="CHEBI:15378"/>
        <dbReference type="ChEBI" id="CHEBI:29105"/>
        <dbReference type="ChEBI" id="CHEBI:30616"/>
        <dbReference type="ChEBI" id="CHEBI:43474"/>
        <dbReference type="ChEBI" id="CHEBI:456216"/>
        <dbReference type="EC" id="7.2.2.12"/>
    </reaction>
</comment>
<dbReference type="Gene3D" id="3.40.1110.10">
    <property type="entry name" value="Calcium-transporting ATPase, cytoplasmic domain N"/>
    <property type="match status" value="1"/>
</dbReference>
<dbReference type="InterPro" id="IPR018303">
    <property type="entry name" value="ATPase_P-typ_P_site"/>
</dbReference>
<dbReference type="GO" id="GO:0005886">
    <property type="term" value="C:plasma membrane"/>
    <property type="evidence" value="ECO:0007669"/>
    <property type="project" value="UniProtKB-SubCell"/>
</dbReference>
<dbReference type="InterPro" id="IPR001757">
    <property type="entry name" value="P_typ_ATPase"/>
</dbReference>
<dbReference type="NCBIfam" id="NF008262">
    <property type="entry name" value="PRK11033.1"/>
    <property type="match status" value="1"/>
</dbReference>
<evidence type="ECO:0000313" key="17">
    <source>
        <dbReference type="Proteomes" id="UP000273252"/>
    </source>
</evidence>
<keyword evidence="10 14" id="KW-1133">Transmembrane helix</keyword>
<dbReference type="Gene3D" id="2.70.150.10">
    <property type="entry name" value="Calcium-transporting ATPase, cytoplasmic transduction domain A"/>
    <property type="match status" value="1"/>
</dbReference>
<dbReference type="OrthoDB" id="9814270at2"/>
<comment type="subcellular location">
    <subcellularLocation>
        <location evidence="1">Cell membrane</location>
        <topology evidence="1">Multi-pass membrane protein</topology>
    </subcellularLocation>
</comment>
<dbReference type="Pfam" id="PF00403">
    <property type="entry name" value="HMA"/>
    <property type="match status" value="1"/>
</dbReference>
<evidence type="ECO:0000256" key="14">
    <source>
        <dbReference type="RuleBase" id="RU362081"/>
    </source>
</evidence>
<dbReference type="InterPro" id="IPR036412">
    <property type="entry name" value="HAD-like_sf"/>
</dbReference>
<dbReference type="RefSeq" id="WP_120033835.1">
    <property type="nucleotide sequence ID" value="NZ_QVMU01000020.1"/>
</dbReference>
<proteinExistence type="inferred from homology"/>
<dbReference type="NCBIfam" id="TIGR01512">
    <property type="entry name" value="ATPase-IB2_Cd"/>
    <property type="match status" value="1"/>
</dbReference>
<feature type="domain" description="HMA" evidence="15">
    <location>
        <begin position="70"/>
        <end position="135"/>
    </location>
</feature>
<keyword evidence="5 14" id="KW-0812">Transmembrane</keyword>
<dbReference type="Proteomes" id="UP000273252">
    <property type="component" value="Unassembled WGS sequence"/>
</dbReference>
<evidence type="ECO:0000256" key="3">
    <source>
        <dbReference type="ARBA" id="ARBA00022475"/>
    </source>
</evidence>
<dbReference type="NCBIfam" id="TIGR01525">
    <property type="entry name" value="ATPase-IB_hvy"/>
    <property type="match status" value="1"/>
</dbReference>
<evidence type="ECO:0000256" key="5">
    <source>
        <dbReference type="ARBA" id="ARBA00022692"/>
    </source>
</evidence>
<comment type="similarity">
    <text evidence="2 14">Belongs to the cation transport ATPase (P-type) (TC 3.A.3) family. Type IB subfamily.</text>
</comment>
<gene>
    <name evidence="16" type="ORF">DZ860_17380</name>
</gene>
<dbReference type="PANTHER" id="PTHR48085:SF5">
    <property type="entry name" value="CADMIUM_ZINC-TRANSPORTING ATPASE HMA4-RELATED"/>
    <property type="match status" value="1"/>
</dbReference>
<dbReference type="InterPro" id="IPR023214">
    <property type="entry name" value="HAD_sf"/>
</dbReference>
<dbReference type="CDD" id="cd07546">
    <property type="entry name" value="P-type_ATPase_Pb_Zn_Cd2-like"/>
    <property type="match status" value="1"/>
</dbReference>
<protein>
    <recommendedName>
        <fullName evidence="12">P-type Zn(2+) transporter</fullName>
        <ecNumber evidence="12">7.2.2.12</ecNumber>
    </recommendedName>
</protein>
<keyword evidence="9" id="KW-1278">Translocase</keyword>
<dbReference type="EC" id="7.2.2.12" evidence="12"/>
<dbReference type="SUPFAM" id="SSF56784">
    <property type="entry name" value="HAD-like"/>
    <property type="match status" value="1"/>
</dbReference>
<keyword evidence="17" id="KW-1185">Reference proteome</keyword>
<keyword evidence="3 14" id="KW-1003">Cell membrane</keyword>
<feature type="transmembrane region" description="Helical" evidence="14">
    <location>
        <begin position="159"/>
        <end position="176"/>
    </location>
</feature>